<dbReference type="Proteomes" id="UP000094236">
    <property type="component" value="Unassembled WGS sequence"/>
</dbReference>
<evidence type="ECO:0000313" key="1">
    <source>
        <dbReference type="EMBL" id="ODV94191.1"/>
    </source>
</evidence>
<accession>A0A1E4TQZ1</accession>
<proteinExistence type="predicted"/>
<sequence length="126" mass="14958">MRSLPPPRYSRYRTARRIGRAIRLSFTTGYISDSSAFNKRKRQSKTKIRTTRLTRRTTTRPKVRTKLNQKLISTATNGVLPMDELYLSGNDTDEFIENVSKFRRLCNWFRRAGRKRRGKLDVEFRL</sequence>
<evidence type="ECO:0000313" key="2">
    <source>
        <dbReference type="Proteomes" id="UP000094236"/>
    </source>
</evidence>
<protein>
    <submittedName>
        <fullName evidence="1">Uncharacterized protein</fullName>
    </submittedName>
</protein>
<organism evidence="1 2">
    <name type="scientific">Pachysolen tannophilus NRRL Y-2460</name>
    <dbReference type="NCBI Taxonomy" id="669874"/>
    <lineage>
        <taxon>Eukaryota</taxon>
        <taxon>Fungi</taxon>
        <taxon>Dikarya</taxon>
        <taxon>Ascomycota</taxon>
        <taxon>Saccharomycotina</taxon>
        <taxon>Pichiomycetes</taxon>
        <taxon>Pachysolenaceae</taxon>
        <taxon>Pachysolen</taxon>
    </lineage>
</organism>
<reference evidence="2" key="1">
    <citation type="submission" date="2016-05" db="EMBL/GenBank/DDBJ databases">
        <title>Comparative genomics of biotechnologically important yeasts.</title>
        <authorList>
            <consortium name="DOE Joint Genome Institute"/>
            <person name="Riley R."/>
            <person name="Haridas S."/>
            <person name="Wolfe K.H."/>
            <person name="Lopes M.R."/>
            <person name="Hittinger C.T."/>
            <person name="Goker M."/>
            <person name="Salamov A."/>
            <person name="Wisecaver J."/>
            <person name="Long T.M."/>
            <person name="Aerts A.L."/>
            <person name="Barry K."/>
            <person name="Choi C."/>
            <person name="Clum A."/>
            <person name="Coughlan A.Y."/>
            <person name="Deshpande S."/>
            <person name="Douglass A.P."/>
            <person name="Hanson S.J."/>
            <person name="Klenk H.-P."/>
            <person name="Labutti K."/>
            <person name="Lapidus A."/>
            <person name="Lindquist E."/>
            <person name="Lipzen A."/>
            <person name="Meier-Kolthoff J.P."/>
            <person name="Ohm R.A."/>
            <person name="Otillar R.P."/>
            <person name="Pangilinan J."/>
            <person name="Peng Y."/>
            <person name="Rokas A."/>
            <person name="Rosa C.A."/>
            <person name="Scheuner C."/>
            <person name="Sibirny A.A."/>
            <person name="Slot J.C."/>
            <person name="Stielow J.B."/>
            <person name="Sun H."/>
            <person name="Kurtzman C.P."/>
            <person name="Blackwell M."/>
            <person name="Grigoriev I.V."/>
            <person name="Jeffries T.W."/>
        </authorList>
    </citation>
    <scope>NUCLEOTIDE SEQUENCE [LARGE SCALE GENOMIC DNA]</scope>
    <source>
        <strain evidence="2">NRRL Y-2460</strain>
    </source>
</reference>
<name>A0A1E4TQZ1_PACTA</name>
<gene>
    <name evidence="1" type="ORF">PACTADRAFT_17917</name>
</gene>
<keyword evidence="2" id="KW-1185">Reference proteome</keyword>
<dbReference type="AlphaFoldDB" id="A0A1E4TQZ1"/>
<dbReference type="EMBL" id="KV454016">
    <property type="protein sequence ID" value="ODV94191.1"/>
    <property type="molecule type" value="Genomic_DNA"/>
</dbReference>